<dbReference type="Pfam" id="PF21825">
    <property type="entry name" value="crAss001_48"/>
    <property type="match status" value="1"/>
</dbReference>
<name>A0AB38G4K3_9STRE</name>
<organism evidence="1 2">
    <name type="scientific">Streptococcus lutetiensis</name>
    <dbReference type="NCBI Taxonomy" id="150055"/>
    <lineage>
        <taxon>Bacteria</taxon>
        <taxon>Bacillati</taxon>
        <taxon>Bacillota</taxon>
        <taxon>Bacilli</taxon>
        <taxon>Lactobacillales</taxon>
        <taxon>Streptococcaceae</taxon>
        <taxon>Streptococcus</taxon>
    </lineage>
</organism>
<dbReference type="EMBL" id="LS483348">
    <property type="protein sequence ID" value="SQF41998.1"/>
    <property type="molecule type" value="Genomic_DNA"/>
</dbReference>
<evidence type="ECO:0000313" key="1">
    <source>
        <dbReference type="EMBL" id="SQF41998.1"/>
    </source>
</evidence>
<sequence>MEAYKERMVNEHKELQRRTVKLGELLNNYRQGKLDFELNCPVTLLEQQFGAMCVYLVVLERRAEIEGIEL</sequence>
<accession>A0AB38G4K3</accession>
<proteinExistence type="predicted"/>
<gene>
    <name evidence="1" type="ORF">NCTC8738_00775</name>
</gene>
<dbReference type="AlphaFoldDB" id="A0AB38G4K3"/>
<reference evidence="1 2" key="1">
    <citation type="submission" date="2018-06" db="EMBL/GenBank/DDBJ databases">
        <authorList>
            <consortium name="Pathogen Informatics"/>
            <person name="Doyle S."/>
        </authorList>
    </citation>
    <scope>NUCLEOTIDE SEQUENCE [LARGE SCALE GENOMIC DNA]</scope>
    <source>
        <strain evidence="1 2">NCTC8738</strain>
    </source>
</reference>
<dbReference type="Proteomes" id="UP000248954">
    <property type="component" value="Chromosome 1"/>
</dbReference>
<dbReference type="InterPro" id="IPR054052">
    <property type="entry name" value="Y16Q-like"/>
</dbReference>
<protein>
    <submittedName>
        <fullName evidence="1">Phage protein</fullName>
    </submittedName>
</protein>
<dbReference type="RefSeq" id="WP_111698447.1">
    <property type="nucleotide sequence ID" value="NZ_CP066277.1"/>
</dbReference>
<evidence type="ECO:0000313" key="2">
    <source>
        <dbReference type="Proteomes" id="UP000248954"/>
    </source>
</evidence>